<dbReference type="GO" id="GO:0051301">
    <property type="term" value="P:cell division"/>
    <property type="evidence" value="ECO:0007669"/>
    <property type="project" value="UniProtKB-KW"/>
</dbReference>
<accession>A0A177TBY7</accession>
<dbReference type="InterPro" id="IPR046965">
    <property type="entry name" value="Cyclin_A/B-like"/>
</dbReference>
<protein>
    <recommendedName>
        <fullName evidence="9">Cyclin N-terminal domain-containing protein</fullName>
    </recommendedName>
</protein>
<evidence type="ECO:0000256" key="3">
    <source>
        <dbReference type="ARBA" id="ARBA00023306"/>
    </source>
</evidence>
<sequence>MASPPLSPQQVPTSQMVSQNYMTPLDADPGQTASTGNVLEYATDIFHNMDTDVYGDVLDPILWRVLTSAEWAFRSNLIAWLLVMHQRCDMAPETLWRAINILHKYLNLLPAPPPDLRITGLTALYIAGKYEEAVHPKIRHMKFLIDGTDLTKNLMLQEEVNILQRLDFRIGNYTPPPLWEIRISAADEFDLTLRRVSRVFLESTLTAHAFLKLTPRRLAAAAMLLAVRMTGRTWHSGFETSSGFKEHHLIPEVRDLLFVQRSKIYLASFVYEKYSTHRYRHYSQRIRTWALTQPL</sequence>
<reference evidence="7" key="2">
    <citation type="journal article" date="2019" name="IMA Fungus">
        <title>Genome sequencing and comparison of five Tilletia species to identify candidate genes for the detection of regulated species infecting wheat.</title>
        <authorList>
            <person name="Nguyen H.D.T."/>
            <person name="Sultana T."/>
            <person name="Kesanakurti P."/>
            <person name="Hambleton S."/>
        </authorList>
    </citation>
    <scope>NUCLEOTIDE SEQUENCE</scope>
    <source>
        <strain evidence="7">DAOMC 236416</strain>
    </source>
</reference>
<evidence type="ECO:0008006" key="9">
    <source>
        <dbReference type="Google" id="ProtNLM"/>
    </source>
</evidence>
<dbReference type="SMART" id="SM00385">
    <property type="entry name" value="CYCLIN"/>
    <property type="match status" value="2"/>
</dbReference>
<dbReference type="InterPro" id="IPR004367">
    <property type="entry name" value="Cyclin_C-dom"/>
</dbReference>
<gene>
    <name evidence="7" type="ORF">A4X13_0g4341</name>
</gene>
<dbReference type="Proteomes" id="UP000077521">
    <property type="component" value="Unassembled WGS sequence"/>
</dbReference>
<feature type="domain" description="Cyclin-like" evidence="5">
    <location>
        <begin position="178"/>
        <end position="258"/>
    </location>
</feature>
<dbReference type="GO" id="GO:0016538">
    <property type="term" value="F:cyclin-dependent protein serine/threonine kinase regulator activity"/>
    <property type="evidence" value="ECO:0007669"/>
    <property type="project" value="InterPro"/>
</dbReference>
<dbReference type="InterPro" id="IPR039361">
    <property type="entry name" value="Cyclin"/>
</dbReference>
<evidence type="ECO:0000259" key="6">
    <source>
        <dbReference type="SMART" id="SM01332"/>
    </source>
</evidence>
<dbReference type="GO" id="GO:0044772">
    <property type="term" value="P:mitotic cell cycle phase transition"/>
    <property type="evidence" value="ECO:0007669"/>
    <property type="project" value="InterPro"/>
</dbReference>
<keyword evidence="8" id="KW-1185">Reference proteome</keyword>
<keyword evidence="1" id="KW-0132">Cell division</keyword>
<evidence type="ECO:0000256" key="4">
    <source>
        <dbReference type="RuleBase" id="RU000383"/>
    </source>
</evidence>
<keyword evidence="2 4" id="KW-0195">Cyclin</keyword>
<evidence type="ECO:0000256" key="2">
    <source>
        <dbReference type="ARBA" id="ARBA00023127"/>
    </source>
</evidence>
<feature type="domain" description="Cyclin-like" evidence="5">
    <location>
        <begin position="79"/>
        <end position="164"/>
    </location>
</feature>
<dbReference type="SMART" id="SM01332">
    <property type="entry name" value="Cyclin_C"/>
    <property type="match status" value="1"/>
</dbReference>
<comment type="similarity">
    <text evidence="4">Belongs to the cyclin family.</text>
</comment>
<evidence type="ECO:0000256" key="1">
    <source>
        <dbReference type="ARBA" id="ARBA00022618"/>
    </source>
</evidence>
<evidence type="ECO:0000259" key="5">
    <source>
        <dbReference type="SMART" id="SM00385"/>
    </source>
</evidence>
<dbReference type="EMBL" id="LWDF02000281">
    <property type="protein sequence ID" value="KAE8250827.1"/>
    <property type="molecule type" value="Genomic_DNA"/>
</dbReference>
<dbReference type="InterPro" id="IPR013763">
    <property type="entry name" value="Cyclin-like_dom"/>
</dbReference>
<evidence type="ECO:0000313" key="7">
    <source>
        <dbReference type="EMBL" id="KAE8250827.1"/>
    </source>
</evidence>
<evidence type="ECO:0000313" key="8">
    <source>
        <dbReference type="Proteomes" id="UP000077521"/>
    </source>
</evidence>
<dbReference type="InterPro" id="IPR006671">
    <property type="entry name" value="Cyclin_N"/>
</dbReference>
<organism evidence="7 8">
    <name type="scientific">Tilletia indica</name>
    <dbReference type="NCBI Taxonomy" id="43049"/>
    <lineage>
        <taxon>Eukaryota</taxon>
        <taxon>Fungi</taxon>
        <taxon>Dikarya</taxon>
        <taxon>Basidiomycota</taxon>
        <taxon>Ustilaginomycotina</taxon>
        <taxon>Exobasidiomycetes</taxon>
        <taxon>Tilletiales</taxon>
        <taxon>Tilletiaceae</taxon>
        <taxon>Tilletia</taxon>
    </lineage>
</organism>
<dbReference type="SUPFAM" id="SSF47954">
    <property type="entry name" value="Cyclin-like"/>
    <property type="match status" value="2"/>
</dbReference>
<feature type="domain" description="Cyclin C-terminal" evidence="6">
    <location>
        <begin position="175"/>
        <end position="288"/>
    </location>
</feature>
<dbReference type="Gene3D" id="1.10.472.10">
    <property type="entry name" value="Cyclin-like"/>
    <property type="match status" value="2"/>
</dbReference>
<proteinExistence type="inferred from homology"/>
<dbReference type="PIRSF" id="PIRSF001771">
    <property type="entry name" value="Cyclin_A_B_D_E"/>
    <property type="match status" value="1"/>
</dbReference>
<dbReference type="Pfam" id="PF02984">
    <property type="entry name" value="Cyclin_C"/>
    <property type="match status" value="1"/>
</dbReference>
<dbReference type="PANTHER" id="PTHR10177">
    <property type="entry name" value="CYCLINS"/>
    <property type="match status" value="1"/>
</dbReference>
<comment type="caution">
    <text evidence="7">The sequence shown here is derived from an EMBL/GenBank/DDBJ whole genome shotgun (WGS) entry which is preliminary data.</text>
</comment>
<name>A0A177TBY7_9BASI</name>
<dbReference type="Pfam" id="PF00134">
    <property type="entry name" value="Cyclin_N"/>
    <property type="match status" value="1"/>
</dbReference>
<reference evidence="7" key="1">
    <citation type="submission" date="2016-04" db="EMBL/GenBank/DDBJ databases">
        <authorList>
            <person name="Nguyen H.D."/>
            <person name="Samba Siva P."/>
            <person name="Cullis J."/>
            <person name="Levesque C.A."/>
            <person name="Hambleton S."/>
        </authorList>
    </citation>
    <scope>NUCLEOTIDE SEQUENCE</scope>
    <source>
        <strain evidence="7">DAOMC 236416</strain>
    </source>
</reference>
<keyword evidence="3" id="KW-0131">Cell cycle</keyword>
<dbReference type="AlphaFoldDB" id="A0A177TBY7"/>
<dbReference type="InterPro" id="IPR036915">
    <property type="entry name" value="Cyclin-like_sf"/>
</dbReference>